<name>A0A445JL15_GLYSO</name>
<evidence type="ECO:0000256" key="3">
    <source>
        <dbReference type="ARBA" id="ARBA00022723"/>
    </source>
</evidence>
<dbReference type="InterPro" id="IPR047109">
    <property type="entry name" value="CAD-like"/>
</dbReference>
<dbReference type="Gene3D" id="3.90.180.10">
    <property type="entry name" value="Medium-chain alcohol dehydrogenases, catalytic domain"/>
    <property type="match status" value="1"/>
</dbReference>
<protein>
    <submittedName>
        <fullName evidence="7">Putative mannitol dehydrogenase</fullName>
    </submittedName>
</protein>
<evidence type="ECO:0000256" key="5">
    <source>
        <dbReference type="ARBA" id="ARBA00023002"/>
    </source>
</evidence>
<reference evidence="7 8" key="1">
    <citation type="submission" date="2018-09" db="EMBL/GenBank/DDBJ databases">
        <title>A high-quality reference genome of wild soybean provides a powerful tool to mine soybean genomes.</title>
        <authorList>
            <person name="Xie M."/>
            <person name="Chung C.Y.L."/>
            <person name="Li M.-W."/>
            <person name="Wong F.-L."/>
            <person name="Chan T.-F."/>
            <person name="Lam H.-M."/>
        </authorList>
    </citation>
    <scope>NUCLEOTIDE SEQUENCE [LARGE SCALE GENOMIC DNA]</scope>
    <source>
        <strain evidence="8">cv. W05</strain>
        <tissue evidence="7">Hypocotyl of etiolated seedlings</tissue>
    </source>
</reference>
<sequence length="156" mass="17168">MAVPPEMEHPRKAFGWTARDTSGVLSPFKFSRRETGEKDVAFKVLYCAICHSDLHMLKNEWGISTYPLVPGHEIAGEVTEVGSKVRNFKVGDKVGVGCMVLSCRSCQSCEDNLENYCPKMIVTYSGKYVDGTTTYGGYLLMLLLLSSVLGSQCIAL</sequence>
<keyword evidence="5" id="KW-0560">Oxidoreductase</keyword>
<evidence type="ECO:0000256" key="4">
    <source>
        <dbReference type="ARBA" id="ARBA00022833"/>
    </source>
</evidence>
<dbReference type="GO" id="GO:0008270">
    <property type="term" value="F:zinc ion binding"/>
    <property type="evidence" value="ECO:0007669"/>
    <property type="project" value="InterPro"/>
</dbReference>
<dbReference type="Proteomes" id="UP000289340">
    <property type="component" value="Chromosome 8"/>
</dbReference>
<comment type="similarity">
    <text evidence="2">Belongs to the zinc-containing alcohol dehydrogenase family.</text>
</comment>
<evidence type="ECO:0000256" key="2">
    <source>
        <dbReference type="ARBA" id="ARBA00008072"/>
    </source>
</evidence>
<feature type="domain" description="Alcohol dehydrogenase-like N-terminal" evidence="6">
    <location>
        <begin position="37"/>
        <end position="131"/>
    </location>
</feature>
<comment type="caution">
    <text evidence="7">The sequence shown here is derived from an EMBL/GenBank/DDBJ whole genome shotgun (WGS) entry which is preliminary data.</text>
</comment>
<evidence type="ECO:0000256" key="1">
    <source>
        <dbReference type="ARBA" id="ARBA00001947"/>
    </source>
</evidence>
<dbReference type="InterPro" id="IPR013154">
    <property type="entry name" value="ADH-like_N"/>
</dbReference>
<gene>
    <name evidence="7" type="ORF">D0Y65_021845</name>
</gene>
<evidence type="ECO:0000259" key="6">
    <source>
        <dbReference type="Pfam" id="PF08240"/>
    </source>
</evidence>
<dbReference type="InterPro" id="IPR011032">
    <property type="entry name" value="GroES-like_sf"/>
</dbReference>
<proteinExistence type="inferred from homology"/>
<dbReference type="SUPFAM" id="SSF50129">
    <property type="entry name" value="GroES-like"/>
    <property type="match status" value="1"/>
</dbReference>
<keyword evidence="4" id="KW-0862">Zinc</keyword>
<evidence type="ECO:0000313" key="7">
    <source>
        <dbReference type="EMBL" id="RZB99131.1"/>
    </source>
</evidence>
<dbReference type="PANTHER" id="PTHR42683">
    <property type="entry name" value="ALDEHYDE REDUCTASE"/>
    <property type="match status" value="1"/>
</dbReference>
<keyword evidence="8" id="KW-1185">Reference proteome</keyword>
<keyword evidence="3" id="KW-0479">Metal-binding</keyword>
<dbReference type="PROSITE" id="PS00059">
    <property type="entry name" value="ADH_ZINC"/>
    <property type="match status" value="1"/>
</dbReference>
<dbReference type="EMBL" id="QZWG01000008">
    <property type="protein sequence ID" value="RZB99131.1"/>
    <property type="molecule type" value="Genomic_DNA"/>
</dbReference>
<dbReference type="Pfam" id="PF08240">
    <property type="entry name" value="ADH_N"/>
    <property type="match status" value="1"/>
</dbReference>
<dbReference type="GO" id="GO:0016616">
    <property type="term" value="F:oxidoreductase activity, acting on the CH-OH group of donors, NAD or NADP as acceptor"/>
    <property type="evidence" value="ECO:0007669"/>
    <property type="project" value="InterPro"/>
</dbReference>
<dbReference type="InterPro" id="IPR002328">
    <property type="entry name" value="ADH_Zn_CS"/>
</dbReference>
<dbReference type="GO" id="GO:0009809">
    <property type="term" value="P:lignin biosynthetic process"/>
    <property type="evidence" value="ECO:0007669"/>
    <property type="project" value="UniProtKB-ARBA"/>
</dbReference>
<dbReference type="SMR" id="A0A445JL15"/>
<comment type="cofactor">
    <cofactor evidence="1">
        <name>Zn(2+)</name>
        <dbReference type="ChEBI" id="CHEBI:29105"/>
    </cofactor>
</comment>
<accession>A0A445JL15</accession>
<evidence type="ECO:0000313" key="8">
    <source>
        <dbReference type="Proteomes" id="UP000289340"/>
    </source>
</evidence>
<dbReference type="AlphaFoldDB" id="A0A445JL15"/>
<organism evidence="7 8">
    <name type="scientific">Glycine soja</name>
    <name type="common">Wild soybean</name>
    <dbReference type="NCBI Taxonomy" id="3848"/>
    <lineage>
        <taxon>Eukaryota</taxon>
        <taxon>Viridiplantae</taxon>
        <taxon>Streptophyta</taxon>
        <taxon>Embryophyta</taxon>
        <taxon>Tracheophyta</taxon>
        <taxon>Spermatophyta</taxon>
        <taxon>Magnoliopsida</taxon>
        <taxon>eudicotyledons</taxon>
        <taxon>Gunneridae</taxon>
        <taxon>Pentapetalae</taxon>
        <taxon>rosids</taxon>
        <taxon>fabids</taxon>
        <taxon>Fabales</taxon>
        <taxon>Fabaceae</taxon>
        <taxon>Papilionoideae</taxon>
        <taxon>50 kb inversion clade</taxon>
        <taxon>NPAAA clade</taxon>
        <taxon>indigoferoid/millettioid clade</taxon>
        <taxon>Phaseoleae</taxon>
        <taxon>Glycine</taxon>
        <taxon>Glycine subgen. Soja</taxon>
    </lineage>
</organism>